<evidence type="ECO:0000313" key="3">
    <source>
        <dbReference type="Proteomes" id="UP000325182"/>
    </source>
</evidence>
<evidence type="ECO:0000313" key="2">
    <source>
        <dbReference type="EMBL" id="TYR99110.1"/>
    </source>
</evidence>
<proteinExistence type="predicted"/>
<dbReference type="RefSeq" id="WP_148954030.1">
    <property type="nucleotide sequence ID" value="NZ_VTEG01000007.1"/>
</dbReference>
<name>A0A5D4MDP6_9BACI</name>
<comment type="caution">
    <text evidence="2">The sequence shown here is derived from an EMBL/GenBank/DDBJ whole genome shotgun (WGS) entry which is preliminary data.</text>
</comment>
<protein>
    <submittedName>
        <fullName evidence="2">ImmA/IrrE family metallo-endopeptidase</fullName>
    </submittedName>
</protein>
<dbReference type="EMBL" id="VTEG01000007">
    <property type="protein sequence ID" value="TYR99110.1"/>
    <property type="molecule type" value="Genomic_DNA"/>
</dbReference>
<gene>
    <name evidence="2" type="ORF">FZC84_12100</name>
</gene>
<accession>A0A5D4MDP6</accession>
<dbReference type="Pfam" id="PF06114">
    <property type="entry name" value="Peptidase_M78"/>
    <property type="match status" value="1"/>
</dbReference>
<sequence length="197" mass="23310">MKYQTSLLEDWIQDFYYHLDIYHPHQLDFLEIAARLGLYIHFQKFSSRIYAGEIIIDERLSEQGQWEDFAHELCHLYRQDGNQLAMNKEFLLLQESKADNFALHFCIPTFMLLKNTINNFLDIDAGTPFVMEKFNVSEVFARKRLQQFKSKILQAKADEEHRKFMNSIYPKAGPYSEETNSTLDKLQQIIDKKKGVS</sequence>
<feature type="domain" description="IrrE N-terminal-like" evidence="1">
    <location>
        <begin position="45"/>
        <end position="145"/>
    </location>
</feature>
<organism evidence="2 3">
    <name type="scientific">Rossellomorea vietnamensis</name>
    <dbReference type="NCBI Taxonomy" id="218284"/>
    <lineage>
        <taxon>Bacteria</taxon>
        <taxon>Bacillati</taxon>
        <taxon>Bacillota</taxon>
        <taxon>Bacilli</taxon>
        <taxon>Bacillales</taxon>
        <taxon>Bacillaceae</taxon>
        <taxon>Rossellomorea</taxon>
    </lineage>
</organism>
<dbReference type="Proteomes" id="UP000325182">
    <property type="component" value="Unassembled WGS sequence"/>
</dbReference>
<evidence type="ECO:0000259" key="1">
    <source>
        <dbReference type="Pfam" id="PF06114"/>
    </source>
</evidence>
<dbReference type="AlphaFoldDB" id="A0A5D4MDP6"/>
<reference evidence="2 3" key="1">
    <citation type="submission" date="2019-08" db="EMBL/GenBank/DDBJ databases">
        <title>Bacillus genomes from the desert of Cuatro Cienegas, Coahuila.</title>
        <authorList>
            <person name="Olmedo-Alvarez G."/>
        </authorList>
    </citation>
    <scope>NUCLEOTIDE SEQUENCE [LARGE SCALE GENOMIC DNA]</scope>
    <source>
        <strain evidence="2 3">CH128b_4D</strain>
    </source>
</reference>
<dbReference type="InterPro" id="IPR010359">
    <property type="entry name" value="IrrE_HExxH"/>
</dbReference>